<reference evidence="2" key="1">
    <citation type="submission" date="2020-11" db="EMBL/GenBank/DDBJ databases">
        <authorList>
            <person name="Tran Van P."/>
        </authorList>
    </citation>
    <scope>NUCLEOTIDE SEQUENCE</scope>
</reference>
<name>A0A7R9BT00_9CRUS</name>
<feature type="region of interest" description="Disordered" evidence="1">
    <location>
        <begin position="47"/>
        <end position="104"/>
    </location>
</feature>
<feature type="compositionally biased region" description="Polar residues" evidence="1">
    <location>
        <begin position="1"/>
        <end position="32"/>
    </location>
</feature>
<gene>
    <name evidence="2" type="ORF">NMOB1V02_LOCUS7322</name>
</gene>
<accession>A0A7R9BT00</accession>
<keyword evidence="3" id="KW-1185">Reference proteome</keyword>
<dbReference type="EMBL" id="CAJPEX010001731">
    <property type="protein sequence ID" value="CAG0919806.1"/>
    <property type="molecule type" value="Genomic_DNA"/>
</dbReference>
<dbReference type="EMBL" id="OA883768">
    <property type="protein sequence ID" value="CAD7279654.1"/>
    <property type="molecule type" value="Genomic_DNA"/>
</dbReference>
<organism evidence="2">
    <name type="scientific">Notodromas monacha</name>
    <dbReference type="NCBI Taxonomy" id="399045"/>
    <lineage>
        <taxon>Eukaryota</taxon>
        <taxon>Metazoa</taxon>
        <taxon>Ecdysozoa</taxon>
        <taxon>Arthropoda</taxon>
        <taxon>Crustacea</taxon>
        <taxon>Oligostraca</taxon>
        <taxon>Ostracoda</taxon>
        <taxon>Podocopa</taxon>
        <taxon>Podocopida</taxon>
        <taxon>Cypridocopina</taxon>
        <taxon>Cypridoidea</taxon>
        <taxon>Cyprididae</taxon>
        <taxon>Notodromas</taxon>
    </lineage>
</organism>
<feature type="region of interest" description="Disordered" evidence="1">
    <location>
        <begin position="1"/>
        <end position="33"/>
    </location>
</feature>
<protein>
    <submittedName>
        <fullName evidence="2">Uncharacterized protein</fullName>
    </submittedName>
</protein>
<evidence type="ECO:0000256" key="1">
    <source>
        <dbReference type="SAM" id="MobiDB-lite"/>
    </source>
</evidence>
<evidence type="ECO:0000313" key="2">
    <source>
        <dbReference type="EMBL" id="CAD7279654.1"/>
    </source>
</evidence>
<evidence type="ECO:0000313" key="3">
    <source>
        <dbReference type="Proteomes" id="UP000678499"/>
    </source>
</evidence>
<dbReference type="Proteomes" id="UP000678499">
    <property type="component" value="Unassembled WGS sequence"/>
</dbReference>
<proteinExistence type="predicted"/>
<sequence length="104" mass="10932">MPIASTSQSDDSVYSVLPSSKSRGTTVDSVGTSAGFIRDRVAIDVPASVAPGDHHEELLPQEPPVSGHASPLLNLNSPALEPRQRSSPSSYDIRSLGRTLIPKA</sequence>
<dbReference type="AlphaFoldDB" id="A0A7R9BT00"/>